<protein>
    <submittedName>
        <fullName evidence="2">Uncharacterized protein</fullName>
    </submittedName>
</protein>
<evidence type="ECO:0000313" key="3">
    <source>
        <dbReference type="Proteomes" id="UP001479290"/>
    </source>
</evidence>
<keyword evidence="3" id="KW-1185">Reference proteome</keyword>
<gene>
    <name evidence="2" type="ORF">ABG768_021637</name>
</gene>
<proteinExistence type="predicted"/>
<evidence type="ECO:0000256" key="1">
    <source>
        <dbReference type="SAM" id="MobiDB-lite"/>
    </source>
</evidence>
<name>A0AAW2AUN4_CULAL</name>
<reference evidence="2 3" key="1">
    <citation type="submission" date="2024-05" db="EMBL/GenBank/DDBJ databases">
        <title>A high-quality chromosomal-level genome assembly of Topmouth culter (Culter alburnus).</title>
        <authorList>
            <person name="Zhao H."/>
        </authorList>
    </citation>
    <scope>NUCLEOTIDE SEQUENCE [LARGE SCALE GENOMIC DNA]</scope>
    <source>
        <strain evidence="2">CATC2023</strain>
        <tissue evidence="2">Muscle</tissue>
    </source>
</reference>
<accession>A0AAW2AUN4</accession>
<dbReference type="EMBL" id="JAWDJR010000004">
    <property type="protein sequence ID" value="KAK9976432.1"/>
    <property type="molecule type" value="Genomic_DNA"/>
</dbReference>
<feature type="region of interest" description="Disordered" evidence="1">
    <location>
        <begin position="12"/>
        <end position="60"/>
    </location>
</feature>
<sequence length="90" mass="9376">MLVENHTLLFLPIHPDPGSSESSLPSVEAGEDDECAPTKSGSDSPESVVSEGEDNTSCSSLEGSGCIIISKTSVQVKPFLMLLAALLTIK</sequence>
<evidence type="ECO:0000313" key="2">
    <source>
        <dbReference type="EMBL" id="KAK9976432.1"/>
    </source>
</evidence>
<dbReference type="Proteomes" id="UP001479290">
    <property type="component" value="Unassembled WGS sequence"/>
</dbReference>
<organism evidence="2 3">
    <name type="scientific">Culter alburnus</name>
    <name type="common">Topmouth culter</name>
    <dbReference type="NCBI Taxonomy" id="194366"/>
    <lineage>
        <taxon>Eukaryota</taxon>
        <taxon>Metazoa</taxon>
        <taxon>Chordata</taxon>
        <taxon>Craniata</taxon>
        <taxon>Vertebrata</taxon>
        <taxon>Euteleostomi</taxon>
        <taxon>Actinopterygii</taxon>
        <taxon>Neopterygii</taxon>
        <taxon>Teleostei</taxon>
        <taxon>Ostariophysi</taxon>
        <taxon>Cypriniformes</taxon>
        <taxon>Xenocyprididae</taxon>
        <taxon>Xenocypridinae</taxon>
        <taxon>Culter</taxon>
    </lineage>
</organism>
<comment type="caution">
    <text evidence="2">The sequence shown here is derived from an EMBL/GenBank/DDBJ whole genome shotgun (WGS) entry which is preliminary data.</text>
</comment>
<dbReference type="AlphaFoldDB" id="A0AAW2AUN4"/>